<name>A0AA40VNE4_9MICO</name>
<sequence>MQKATAVRRLILSVDGFDRAAVDAAMSTLTETHGTEQ</sequence>
<protein>
    <submittedName>
        <fullName evidence="1">Uncharacterized protein</fullName>
    </submittedName>
</protein>
<proteinExistence type="predicted"/>
<reference evidence="1 2" key="1">
    <citation type="submission" date="2020-08" db="EMBL/GenBank/DDBJ databases">
        <title>Sequencing the genomes of 1000 actinobacteria strains.</title>
        <authorList>
            <person name="Klenk H.-P."/>
        </authorList>
    </citation>
    <scope>NUCLEOTIDE SEQUENCE [LARGE SCALE GENOMIC DNA]</scope>
    <source>
        <strain evidence="1 2">DSM 19600</strain>
    </source>
</reference>
<dbReference type="EMBL" id="JACIFH010000001">
    <property type="protein sequence ID" value="MBB4140764.1"/>
    <property type="molecule type" value="Genomic_DNA"/>
</dbReference>
<comment type="caution">
    <text evidence="1">The sequence shown here is derived from an EMBL/GenBank/DDBJ whole genome shotgun (WGS) entry which is preliminary data.</text>
</comment>
<keyword evidence="2" id="KW-1185">Reference proteome</keyword>
<dbReference type="AlphaFoldDB" id="A0AA40VNE4"/>
<evidence type="ECO:0000313" key="1">
    <source>
        <dbReference type="EMBL" id="MBB4140764.1"/>
    </source>
</evidence>
<evidence type="ECO:0000313" key="2">
    <source>
        <dbReference type="Proteomes" id="UP000549113"/>
    </source>
</evidence>
<dbReference type="Proteomes" id="UP000549113">
    <property type="component" value="Unassembled WGS sequence"/>
</dbReference>
<accession>A0AA40VNE4</accession>
<gene>
    <name evidence="1" type="ORF">BKA10_002558</name>
</gene>
<organism evidence="1 2">
    <name type="scientific">Microbacterium invictum</name>
    <dbReference type="NCBI Taxonomy" id="515415"/>
    <lineage>
        <taxon>Bacteria</taxon>
        <taxon>Bacillati</taxon>
        <taxon>Actinomycetota</taxon>
        <taxon>Actinomycetes</taxon>
        <taxon>Micrococcales</taxon>
        <taxon>Microbacteriaceae</taxon>
        <taxon>Microbacterium</taxon>
    </lineage>
</organism>